<dbReference type="WBParaSite" id="jg14333">
    <property type="protein sequence ID" value="jg14333"/>
    <property type="gene ID" value="jg14333"/>
</dbReference>
<evidence type="ECO:0000313" key="1">
    <source>
        <dbReference type="Proteomes" id="UP000887574"/>
    </source>
</evidence>
<sequence>MMAARQSPYSTNQQEINISNIAALLGSFPPQMGNIANLMPNPALSMIATSSSSSGGQPVFLNQATVSLPYGAIDPATAMAFIQQQQQQQLGQPGLWSHGGDKQQQQLMAAIAAQQHQQLQHQQQQYELLQSLGYVNPAAYALTNNGAPNGQGTAALGKQKLDNSSTTTTAVCNNASVSTHQPANGSSSLVQQGPTIIIPSQQDSLLIKSFFHRKGTVLVRHCNTVSFYLL</sequence>
<dbReference type="AlphaFoldDB" id="A0A915D1A3"/>
<reference evidence="2" key="1">
    <citation type="submission" date="2022-11" db="UniProtKB">
        <authorList>
            <consortium name="WormBaseParasite"/>
        </authorList>
    </citation>
    <scope>IDENTIFICATION</scope>
</reference>
<dbReference type="Proteomes" id="UP000887574">
    <property type="component" value="Unplaced"/>
</dbReference>
<accession>A0A915D1A3</accession>
<name>A0A915D1A3_9BILA</name>
<organism evidence="1 2">
    <name type="scientific">Ditylenchus dipsaci</name>
    <dbReference type="NCBI Taxonomy" id="166011"/>
    <lineage>
        <taxon>Eukaryota</taxon>
        <taxon>Metazoa</taxon>
        <taxon>Ecdysozoa</taxon>
        <taxon>Nematoda</taxon>
        <taxon>Chromadorea</taxon>
        <taxon>Rhabditida</taxon>
        <taxon>Tylenchina</taxon>
        <taxon>Tylenchomorpha</taxon>
        <taxon>Sphaerularioidea</taxon>
        <taxon>Anguinidae</taxon>
        <taxon>Anguininae</taxon>
        <taxon>Ditylenchus</taxon>
    </lineage>
</organism>
<evidence type="ECO:0000313" key="2">
    <source>
        <dbReference type="WBParaSite" id="jg14333"/>
    </source>
</evidence>
<keyword evidence="1" id="KW-1185">Reference proteome</keyword>
<proteinExistence type="predicted"/>
<protein>
    <submittedName>
        <fullName evidence="2">Uncharacterized protein</fullName>
    </submittedName>
</protein>